<dbReference type="Gene3D" id="3.40.50.1820">
    <property type="entry name" value="alpha/beta hydrolase"/>
    <property type="match status" value="1"/>
</dbReference>
<dbReference type="SUPFAM" id="SSF53474">
    <property type="entry name" value="alpha/beta-Hydrolases"/>
    <property type="match status" value="1"/>
</dbReference>
<dbReference type="InterPro" id="IPR050266">
    <property type="entry name" value="AB_hydrolase_sf"/>
</dbReference>
<keyword evidence="2" id="KW-0378">Hydrolase</keyword>
<keyword evidence="3" id="KW-1185">Reference proteome</keyword>
<dbReference type="Pfam" id="PF00561">
    <property type="entry name" value="Abhydrolase_1"/>
    <property type="match status" value="1"/>
</dbReference>
<dbReference type="PRINTS" id="PR00111">
    <property type="entry name" value="ABHYDROLASE"/>
</dbReference>
<accession>A0ABX7AYV3</accession>
<dbReference type="PANTHER" id="PTHR43798">
    <property type="entry name" value="MONOACYLGLYCEROL LIPASE"/>
    <property type="match status" value="1"/>
</dbReference>
<dbReference type="GO" id="GO:0016787">
    <property type="term" value="F:hydrolase activity"/>
    <property type="evidence" value="ECO:0007669"/>
    <property type="project" value="UniProtKB-KW"/>
</dbReference>
<proteinExistence type="predicted"/>
<gene>
    <name evidence="2" type="ORF">FJQ98_21005</name>
</gene>
<reference evidence="2 3" key="1">
    <citation type="submission" date="2020-01" db="EMBL/GenBank/DDBJ databases">
        <authorList>
            <person name="Liu G."/>
            <person name="Liu B."/>
        </authorList>
    </citation>
    <scope>NUCLEOTIDE SEQUENCE [LARGE SCALE GENOMIC DNA]</scope>
    <source>
        <strain evidence="2 3">FJAT-51161</strain>
    </source>
</reference>
<dbReference type="EMBL" id="CP067341">
    <property type="protein sequence ID" value="QQP15056.1"/>
    <property type="molecule type" value="Genomic_DNA"/>
</dbReference>
<dbReference type="Proteomes" id="UP000596049">
    <property type="component" value="Chromosome"/>
</dbReference>
<dbReference type="InterPro" id="IPR000073">
    <property type="entry name" value="AB_hydrolase_1"/>
</dbReference>
<feature type="domain" description="AB hydrolase-1" evidence="1">
    <location>
        <begin position="21"/>
        <end position="243"/>
    </location>
</feature>
<name>A0ABX7AYV3_9BACI</name>
<evidence type="ECO:0000259" key="1">
    <source>
        <dbReference type="Pfam" id="PF00561"/>
    </source>
</evidence>
<organism evidence="2 3">
    <name type="scientific">Lysinibacillus agricola</name>
    <dbReference type="NCBI Taxonomy" id="2590012"/>
    <lineage>
        <taxon>Bacteria</taxon>
        <taxon>Bacillati</taxon>
        <taxon>Bacillota</taxon>
        <taxon>Bacilli</taxon>
        <taxon>Bacillales</taxon>
        <taxon>Bacillaceae</taxon>
        <taxon>Lysinibacillus</taxon>
    </lineage>
</organism>
<evidence type="ECO:0000313" key="3">
    <source>
        <dbReference type="Proteomes" id="UP000596049"/>
    </source>
</evidence>
<dbReference type="InterPro" id="IPR029058">
    <property type="entry name" value="AB_hydrolase_fold"/>
</dbReference>
<sequence length="261" mass="30166">MPTCTINNVDLYYEIKGKGEPIIFTHGASWDKNQWDKQVDYFSQYYQTITWDVRGHGASSLPKGMVDAVDFRKDLIGLMNHLQIKNAHLCGLSMGGHISLQTAIHNPEYVKSLILIGTPFTNKFNWYEKLLVPLNRFSNLFIPMSVSAKIQAYTLSKFNKENKHYINSTVASMSYKNWVRIWNAVSRMESRNDLDKVNCSTLILYGEKDTMIKRQQEYLHNNIKQSQLIIIDNAHHATNLDNPNQVNENIHQHLINSSDIY</sequence>
<protein>
    <submittedName>
        <fullName evidence="2">Alpha/beta hydrolase</fullName>
    </submittedName>
</protein>
<evidence type="ECO:0000313" key="2">
    <source>
        <dbReference type="EMBL" id="QQP15056.1"/>
    </source>
</evidence>